<dbReference type="GO" id="GO:0042781">
    <property type="term" value="F:3'-tRNA processing endoribonuclease activity"/>
    <property type="evidence" value="ECO:0007669"/>
    <property type="project" value="TreeGrafter"/>
</dbReference>
<protein>
    <recommendedName>
        <fullName evidence="2">Metallo-beta-lactamase domain-containing protein</fullName>
    </recommendedName>
</protein>
<dbReference type="AlphaFoldDB" id="A0A382LDQ9"/>
<evidence type="ECO:0000313" key="3">
    <source>
        <dbReference type="EMBL" id="SVC33267.1"/>
    </source>
</evidence>
<dbReference type="SMART" id="SM00849">
    <property type="entry name" value="Lactamase_B"/>
    <property type="match status" value="1"/>
</dbReference>
<feature type="domain" description="Metallo-beta-lactamase" evidence="2">
    <location>
        <begin position="49"/>
        <end position="239"/>
    </location>
</feature>
<sequence>MINKLPTSFLTSAILVFFSIFFIPLQSSEIKTQLILLGTGTPNAEPQRSGPSLAVVVGDNSYIVDFGPGIVRRATALSKQWEGSFQALNPENLKMAFLTHLHSDHTGGYPDLILTPWVLGRETPLKVYGPKGLSKMTELIIEAYKKDIDYRLEGLEPANQYGWMVNVYEIDEGIVYRDELVEVTAFKINHGSWDNAFGYKFVTPDKTIVISGDTGPSENLINYSNEADILVHEVYSQAGFEQKNEVWKK</sequence>
<accession>A0A382LDQ9</accession>
<dbReference type="SUPFAM" id="SSF56281">
    <property type="entry name" value="Metallo-hydrolase/oxidoreductase"/>
    <property type="match status" value="1"/>
</dbReference>
<dbReference type="PANTHER" id="PTHR46018">
    <property type="entry name" value="ZINC PHOSPHODIESTERASE ELAC PROTEIN 1"/>
    <property type="match status" value="1"/>
</dbReference>
<evidence type="ECO:0000256" key="1">
    <source>
        <dbReference type="ARBA" id="ARBA00022801"/>
    </source>
</evidence>
<feature type="non-terminal residue" evidence="3">
    <location>
        <position position="249"/>
    </location>
</feature>
<dbReference type="Gene3D" id="3.60.15.10">
    <property type="entry name" value="Ribonuclease Z/Hydroxyacylglutathione hydrolase-like"/>
    <property type="match status" value="1"/>
</dbReference>
<dbReference type="InterPro" id="IPR001279">
    <property type="entry name" value="Metallo-B-lactamas"/>
</dbReference>
<dbReference type="PANTHER" id="PTHR46018:SF2">
    <property type="entry name" value="ZINC PHOSPHODIESTERASE ELAC PROTEIN 1"/>
    <property type="match status" value="1"/>
</dbReference>
<dbReference type="EMBL" id="UINC01085581">
    <property type="protein sequence ID" value="SVC33267.1"/>
    <property type="molecule type" value="Genomic_DNA"/>
</dbReference>
<reference evidence="3" key="1">
    <citation type="submission" date="2018-05" db="EMBL/GenBank/DDBJ databases">
        <authorList>
            <person name="Lanie J.A."/>
            <person name="Ng W.-L."/>
            <person name="Kazmierczak K.M."/>
            <person name="Andrzejewski T.M."/>
            <person name="Davidsen T.M."/>
            <person name="Wayne K.J."/>
            <person name="Tettelin H."/>
            <person name="Glass J.I."/>
            <person name="Rusch D."/>
            <person name="Podicherti R."/>
            <person name="Tsui H.-C.T."/>
            <person name="Winkler M.E."/>
        </authorList>
    </citation>
    <scope>NUCLEOTIDE SEQUENCE</scope>
</reference>
<keyword evidence="1" id="KW-0378">Hydrolase</keyword>
<dbReference type="CDD" id="cd07719">
    <property type="entry name" value="arylsulfatase_AtsA-like_MBL-fold"/>
    <property type="match status" value="1"/>
</dbReference>
<organism evidence="3">
    <name type="scientific">marine metagenome</name>
    <dbReference type="NCBI Taxonomy" id="408172"/>
    <lineage>
        <taxon>unclassified sequences</taxon>
        <taxon>metagenomes</taxon>
        <taxon>ecological metagenomes</taxon>
    </lineage>
</organism>
<evidence type="ECO:0000259" key="2">
    <source>
        <dbReference type="SMART" id="SM00849"/>
    </source>
</evidence>
<dbReference type="Pfam" id="PF12706">
    <property type="entry name" value="Lactamase_B_2"/>
    <property type="match status" value="1"/>
</dbReference>
<gene>
    <name evidence="3" type="ORF">METZ01_LOCUS286121</name>
</gene>
<name>A0A382LDQ9_9ZZZZ</name>
<proteinExistence type="predicted"/>
<dbReference type="InterPro" id="IPR036866">
    <property type="entry name" value="RibonucZ/Hydroxyglut_hydro"/>
</dbReference>
<dbReference type="InterPro" id="IPR044094">
    <property type="entry name" value="AtsA-like_MBL-fold"/>
</dbReference>